<dbReference type="InterPro" id="IPR050728">
    <property type="entry name" value="Zinc_Metalloprotease_M4"/>
</dbReference>
<keyword evidence="4 9" id="KW-0732">Signal</keyword>
<evidence type="ECO:0000256" key="1">
    <source>
        <dbReference type="ARBA" id="ARBA00009388"/>
    </source>
</evidence>
<accession>W8FD26</accession>
<evidence type="ECO:0000313" key="15">
    <source>
        <dbReference type="EMBL" id="AHJ99600.1"/>
    </source>
</evidence>
<dbReference type="Pfam" id="PF18962">
    <property type="entry name" value="Por_Secre_tail"/>
    <property type="match status" value="1"/>
</dbReference>
<comment type="similarity">
    <text evidence="1">Belongs to the peptidase M4 family.</text>
</comment>
<dbReference type="Gene3D" id="3.10.170.10">
    <property type="match status" value="1"/>
</dbReference>
<feature type="domain" description="GEVED" evidence="14">
    <location>
        <begin position="638"/>
        <end position="713"/>
    </location>
</feature>
<feature type="domain" description="FTP" evidence="12">
    <location>
        <begin position="70"/>
        <end position="119"/>
    </location>
</feature>
<evidence type="ECO:0000259" key="11">
    <source>
        <dbReference type="Pfam" id="PF02868"/>
    </source>
</evidence>
<dbReference type="CDD" id="cd09597">
    <property type="entry name" value="M4_TLP"/>
    <property type="match status" value="1"/>
</dbReference>
<feature type="signal peptide" evidence="9">
    <location>
        <begin position="1"/>
        <end position="22"/>
    </location>
</feature>
<evidence type="ECO:0000256" key="2">
    <source>
        <dbReference type="ARBA" id="ARBA00022670"/>
    </source>
</evidence>
<dbReference type="Pfam" id="PF01447">
    <property type="entry name" value="Peptidase_M4"/>
    <property type="match status" value="1"/>
</dbReference>
<dbReference type="EMBL" id="CP007145">
    <property type="protein sequence ID" value="AHJ99600.1"/>
    <property type="molecule type" value="Genomic_DNA"/>
</dbReference>
<evidence type="ECO:0000259" key="13">
    <source>
        <dbReference type="Pfam" id="PF18962"/>
    </source>
</evidence>
<dbReference type="PATRIC" id="fig|1227739.3.peg.4154"/>
<dbReference type="NCBIfam" id="TIGR04183">
    <property type="entry name" value="Por_Secre_tail"/>
    <property type="match status" value="1"/>
</dbReference>
<dbReference type="InterPro" id="IPR013856">
    <property type="entry name" value="Peptidase_M4_domain"/>
</dbReference>
<dbReference type="InterPro" id="IPR001570">
    <property type="entry name" value="Peptidase_M4_C_domain"/>
</dbReference>
<evidence type="ECO:0000256" key="9">
    <source>
        <dbReference type="SAM" id="SignalP"/>
    </source>
</evidence>
<evidence type="ECO:0000256" key="7">
    <source>
        <dbReference type="ARBA" id="ARBA00023049"/>
    </source>
</evidence>
<dbReference type="InterPro" id="IPR026444">
    <property type="entry name" value="Secre_tail"/>
</dbReference>
<keyword evidence="2" id="KW-0645">Protease</keyword>
<dbReference type="PANTHER" id="PTHR33794:SF1">
    <property type="entry name" value="BACILLOLYSIN"/>
    <property type="match status" value="1"/>
</dbReference>
<dbReference type="RefSeq" id="WP_044003661.1">
    <property type="nucleotide sequence ID" value="NZ_CP007145.1"/>
</dbReference>
<dbReference type="InterPro" id="IPR023612">
    <property type="entry name" value="Peptidase_M4"/>
</dbReference>
<dbReference type="Pfam" id="PF20009">
    <property type="entry name" value="GEVED"/>
    <property type="match status" value="1"/>
</dbReference>
<protein>
    <submittedName>
        <fullName evidence="15">Uncharacterized protein</fullName>
    </submittedName>
</protein>
<feature type="domain" description="Peptidase M4 C-terminal" evidence="11">
    <location>
        <begin position="391"/>
        <end position="558"/>
    </location>
</feature>
<dbReference type="PANTHER" id="PTHR33794">
    <property type="entry name" value="BACILLOLYSIN"/>
    <property type="match status" value="1"/>
</dbReference>
<gene>
    <name evidence="15" type="ORF">Hsw_4005</name>
</gene>
<evidence type="ECO:0000259" key="14">
    <source>
        <dbReference type="Pfam" id="PF20009"/>
    </source>
</evidence>
<dbReference type="Gene3D" id="1.10.390.10">
    <property type="entry name" value="Neutral Protease Domain 2"/>
    <property type="match status" value="1"/>
</dbReference>
<keyword evidence="6" id="KW-0862">Zinc</keyword>
<sequence>MINKYSAATLLLLGGLTSTTLAQDFSRVKSRELDENGMPALIEFRTQGGAYQLSEAKTALREQLQLATDDQLSLLKTETDELGFVHEKYQQFYKGIKVEHGTYSVHARQGRVALLNGHFEKVRSLNTTPSLDAAAALTRALAFVGARTYMWQDAAEEAGLRQQENNAAATYAPKGELVVVKNHRSTNALRAGQPTLAWKFNVYAKAPLSRAFIYVDAHSGEIVLKDDIIKHAAATGTFATKYSGTKTATTDSYNGTFRLRDVSRGSGIQTYNCKKGSSYTAAVDFTDADNSWTEYNNANFDNAALDAHYGAQSTYDYFKNIHGRNSYNNAGAAIKNYVHFDDTPGDGVGYENAFWDGTRMTYGDGATRFDPLTSLDVAAHEIGHAVCSSSANLTYSNESGALNEGFSDIWGACVEYYKDASKATWLIGEDIDKVRPALRSMSNPNAEGQPDTYKGTSWYSGTGDNGGVHYNSGVLNHWFYRLAVGGSGTNDIGSVFSVAGIGIDKAGRIAYRTETVYLTASSNYAAARTGSIQAAKDLYGAGSAEEQAVTNAWFAVGVGAAYGGTTTPPPTTVTYCASKGTSVAYEWIDYVKLGTIARTSAADAGYYNGTATSTSIAAGSSQTISFSAGFASTAYTEYWDIYIDYNQDGDFTDAGETVVTGSSASAATLTGTFTVPTTAKTGATRLRVVLSDASATTSCNSYSYGETEDYTVNITGGATLAPAGVTSLMGGSSLSNSVEQAITVFPNPAADVLNISLASKALVVLAMVTDLRGARVSNARFENGQLHVAGLAKGIYLLTVSDGQKSFHQKFVKE</sequence>
<dbReference type="HOGENOM" id="CLU_008590_1_0_10"/>
<dbReference type="Pfam" id="PF02868">
    <property type="entry name" value="Peptidase_M4_C"/>
    <property type="match status" value="1"/>
</dbReference>
<keyword evidence="5" id="KW-0378">Hydrolase</keyword>
<dbReference type="InterPro" id="IPR011096">
    <property type="entry name" value="FTP_domain"/>
</dbReference>
<dbReference type="Pfam" id="PF07504">
    <property type="entry name" value="FTP"/>
    <property type="match status" value="1"/>
</dbReference>
<evidence type="ECO:0000256" key="6">
    <source>
        <dbReference type="ARBA" id="ARBA00022833"/>
    </source>
</evidence>
<dbReference type="STRING" id="1227739.Hsw_4005"/>
<feature type="active site" description="Proton donor" evidence="8">
    <location>
        <position position="469"/>
    </location>
</feature>
<feature type="domain" description="Peptidase M4" evidence="10">
    <location>
        <begin position="236"/>
        <end position="387"/>
    </location>
</feature>
<dbReference type="Proteomes" id="UP000019423">
    <property type="component" value="Chromosome"/>
</dbReference>
<feature type="active site" evidence="8">
    <location>
        <position position="381"/>
    </location>
</feature>
<evidence type="ECO:0000256" key="5">
    <source>
        <dbReference type="ARBA" id="ARBA00022801"/>
    </source>
</evidence>
<dbReference type="GO" id="GO:0046872">
    <property type="term" value="F:metal ion binding"/>
    <property type="evidence" value="ECO:0007669"/>
    <property type="project" value="UniProtKB-KW"/>
</dbReference>
<dbReference type="GO" id="GO:0006508">
    <property type="term" value="P:proteolysis"/>
    <property type="evidence" value="ECO:0007669"/>
    <property type="project" value="UniProtKB-KW"/>
</dbReference>
<keyword evidence="3" id="KW-0479">Metal-binding</keyword>
<dbReference type="SUPFAM" id="SSF55486">
    <property type="entry name" value="Metalloproteases ('zincins'), catalytic domain"/>
    <property type="match status" value="1"/>
</dbReference>
<name>W8FD26_9BACT</name>
<keyword evidence="16" id="KW-1185">Reference proteome</keyword>
<dbReference type="AlphaFoldDB" id="W8FD26"/>
<dbReference type="InterPro" id="IPR027268">
    <property type="entry name" value="Peptidase_M4/M1_CTD_sf"/>
</dbReference>
<dbReference type="PRINTS" id="PR00730">
    <property type="entry name" value="THERMOLYSIN"/>
</dbReference>
<dbReference type="KEGG" id="hsw:Hsw_4005"/>
<evidence type="ECO:0000256" key="8">
    <source>
        <dbReference type="PIRSR" id="PIRSR623612-1"/>
    </source>
</evidence>
<reference evidence="15 16" key="1">
    <citation type="submission" date="2014-01" db="EMBL/GenBank/DDBJ databases">
        <title>Complete genome sequence of ionizing-radiation resistance bacterium Hymenobacter swuensis DY53.</title>
        <authorList>
            <person name="Jung J.-H."/>
            <person name="Jeong S.-W."/>
            <person name="Joe M.-H."/>
            <person name="Cho y.-j."/>
            <person name="Kim M.-K."/>
            <person name="Lim S.-Y."/>
        </authorList>
    </citation>
    <scope>NUCLEOTIDE SEQUENCE [LARGE SCALE GENOMIC DNA]</scope>
    <source>
        <strain evidence="15 16">DY53</strain>
    </source>
</reference>
<dbReference type="InterPro" id="IPR045474">
    <property type="entry name" value="GEVED"/>
</dbReference>
<feature type="chain" id="PRO_5005716883" evidence="9">
    <location>
        <begin position="23"/>
        <end position="814"/>
    </location>
</feature>
<feature type="domain" description="Secretion system C-terminal sorting" evidence="13">
    <location>
        <begin position="744"/>
        <end position="812"/>
    </location>
</feature>
<evidence type="ECO:0000256" key="3">
    <source>
        <dbReference type="ARBA" id="ARBA00022723"/>
    </source>
</evidence>
<evidence type="ECO:0000259" key="10">
    <source>
        <dbReference type="Pfam" id="PF01447"/>
    </source>
</evidence>
<evidence type="ECO:0000313" key="16">
    <source>
        <dbReference type="Proteomes" id="UP000019423"/>
    </source>
</evidence>
<dbReference type="Gene3D" id="3.10.450.490">
    <property type="match status" value="1"/>
</dbReference>
<organism evidence="15 16">
    <name type="scientific">Hymenobacter swuensis DY53</name>
    <dbReference type="NCBI Taxonomy" id="1227739"/>
    <lineage>
        <taxon>Bacteria</taxon>
        <taxon>Pseudomonadati</taxon>
        <taxon>Bacteroidota</taxon>
        <taxon>Cytophagia</taxon>
        <taxon>Cytophagales</taxon>
        <taxon>Hymenobacteraceae</taxon>
        <taxon>Hymenobacter</taxon>
    </lineage>
</organism>
<proteinExistence type="inferred from homology"/>
<evidence type="ECO:0000259" key="12">
    <source>
        <dbReference type="Pfam" id="PF07504"/>
    </source>
</evidence>
<evidence type="ECO:0000256" key="4">
    <source>
        <dbReference type="ARBA" id="ARBA00022729"/>
    </source>
</evidence>
<keyword evidence="7" id="KW-0482">Metalloprotease</keyword>
<dbReference type="GO" id="GO:0004222">
    <property type="term" value="F:metalloendopeptidase activity"/>
    <property type="evidence" value="ECO:0007669"/>
    <property type="project" value="InterPro"/>
</dbReference>
<dbReference type="OrthoDB" id="291295at2"/>
<dbReference type="eggNOG" id="COG3227">
    <property type="taxonomic scope" value="Bacteria"/>
</dbReference>